<evidence type="ECO:0000256" key="4">
    <source>
        <dbReference type="ARBA" id="ARBA00022741"/>
    </source>
</evidence>
<dbReference type="InterPro" id="IPR013098">
    <property type="entry name" value="Ig_I-set"/>
</dbReference>
<dbReference type="GO" id="GO:0009190">
    <property type="term" value="P:cyclic nucleotide biosynthetic process"/>
    <property type="evidence" value="ECO:0007669"/>
    <property type="project" value="InterPro"/>
</dbReference>
<keyword evidence="4 9" id="KW-0547">Nucleotide-binding</keyword>
<dbReference type="SMART" id="SM00220">
    <property type="entry name" value="S_TKc"/>
    <property type="match status" value="1"/>
</dbReference>
<dbReference type="Gene3D" id="2.60.40.10">
    <property type="entry name" value="Immunoglobulins"/>
    <property type="match status" value="1"/>
</dbReference>
<dbReference type="PANTHER" id="PTHR24342:SF21">
    <property type="entry name" value="TRIO RHO GUANINE NUCLEOTIDE EXCHANGE FACTOR"/>
    <property type="match status" value="1"/>
</dbReference>
<dbReference type="InterPro" id="IPR013783">
    <property type="entry name" value="Ig-like_fold"/>
</dbReference>
<gene>
    <name evidence="13" type="ORF">MMEN_LOCUS6483</name>
</gene>
<dbReference type="Proteomes" id="UP000677803">
    <property type="component" value="Unassembled WGS sequence"/>
</dbReference>
<keyword evidence="3" id="KW-0808">Transferase</keyword>
<dbReference type="GO" id="GO:0005634">
    <property type="term" value="C:nucleus"/>
    <property type="evidence" value="ECO:0007669"/>
    <property type="project" value="TreeGrafter"/>
</dbReference>
<comment type="subcellular location">
    <subcellularLocation>
        <location evidence="1">Membrane</location>
        <topology evidence="1">Single-pass membrane protein</topology>
    </subcellularLocation>
</comment>
<dbReference type="InterPro" id="IPR029787">
    <property type="entry name" value="Nucleotide_cyclase"/>
</dbReference>
<dbReference type="AlphaFoldDB" id="A0A8S4ALR6"/>
<dbReference type="InterPro" id="IPR027901">
    <property type="entry name" value="CFAP90"/>
</dbReference>
<keyword evidence="8" id="KW-0393">Immunoglobulin domain</keyword>
<dbReference type="SMART" id="SM00409">
    <property type="entry name" value="IG"/>
    <property type="match status" value="1"/>
</dbReference>
<dbReference type="InterPro" id="IPR036179">
    <property type="entry name" value="Ig-like_dom_sf"/>
</dbReference>
<keyword evidence="14" id="KW-1185">Reference proteome</keyword>
<evidence type="ECO:0000256" key="5">
    <source>
        <dbReference type="ARBA" id="ARBA00022777"/>
    </source>
</evidence>
<evidence type="ECO:0000256" key="10">
    <source>
        <dbReference type="SAM" id="MobiDB-lite"/>
    </source>
</evidence>
<dbReference type="InterPro" id="IPR017441">
    <property type="entry name" value="Protein_kinase_ATP_BS"/>
</dbReference>
<dbReference type="InterPro" id="IPR001054">
    <property type="entry name" value="A/G_cyclase"/>
</dbReference>
<keyword evidence="2" id="KW-0723">Serine/threonine-protein kinase</keyword>
<dbReference type="PANTHER" id="PTHR24342">
    <property type="entry name" value="SERINE/THREONINE-PROTEIN KINASE 17"/>
    <property type="match status" value="1"/>
</dbReference>
<feature type="binding site" evidence="9">
    <location>
        <position position="361"/>
    </location>
    <ligand>
        <name>ATP</name>
        <dbReference type="ChEBI" id="CHEBI:30616"/>
    </ligand>
</feature>
<evidence type="ECO:0000256" key="7">
    <source>
        <dbReference type="ARBA" id="ARBA00023239"/>
    </source>
</evidence>
<dbReference type="OrthoDB" id="10256089at2759"/>
<dbReference type="PROSITE" id="PS00108">
    <property type="entry name" value="PROTEIN_KINASE_ST"/>
    <property type="match status" value="1"/>
</dbReference>
<evidence type="ECO:0000256" key="8">
    <source>
        <dbReference type="ARBA" id="ARBA00023319"/>
    </source>
</evidence>
<dbReference type="Pfam" id="PF00069">
    <property type="entry name" value="Pkinase"/>
    <property type="match status" value="1"/>
</dbReference>
<dbReference type="EMBL" id="CAJRST010005557">
    <property type="protein sequence ID" value="CAG5892236.1"/>
    <property type="molecule type" value="Genomic_DNA"/>
</dbReference>
<proteinExistence type="predicted"/>
<accession>A0A8S4ALR6</accession>
<dbReference type="GO" id="GO:0004674">
    <property type="term" value="F:protein serine/threonine kinase activity"/>
    <property type="evidence" value="ECO:0007669"/>
    <property type="project" value="UniProtKB-KW"/>
</dbReference>
<dbReference type="PROSITE" id="PS50835">
    <property type="entry name" value="IG_LIKE"/>
    <property type="match status" value="1"/>
</dbReference>
<evidence type="ECO:0000256" key="1">
    <source>
        <dbReference type="ARBA" id="ARBA00004167"/>
    </source>
</evidence>
<dbReference type="PROSITE" id="PS00107">
    <property type="entry name" value="PROTEIN_KINASE_ATP"/>
    <property type="match status" value="1"/>
</dbReference>
<feature type="domain" description="Protein kinase" evidence="11">
    <location>
        <begin position="332"/>
        <end position="587"/>
    </location>
</feature>
<evidence type="ECO:0000313" key="14">
    <source>
        <dbReference type="Proteomes" id="UP000677803"/>
    </source>
</evidence>
<dbReference type="Gene3D" id="3.30.70.1230">
    <property type="entry name" value="Nucleotide cyclase"/>
    <property type="match status" value="1"/>
</dbReference>
<dbReference type="GO" id="GO:0043065">
    <property type="term" value="P:positive regulation of apoptotic process"/>
    <property type="evidence" value="ECO:0007669"/>
    <property type="project" value="TreeGrafter"/>
</dbReference>
<dbReference type="GO" id="GO:0005524">
    <property type="term" value="F:ATP binding"/>
    <property type="evidence" value="ECO:0007669"/>
    <property type="project" value="UniProtKB-UniRule"/>
</dbReference>
<dbReference type="GO" id="GO:0016829">
    <property type="term" value="F:lyase activity"/>
    <property type="evidence" value="ECO:0007669"/>
    <property type="project" value="UniProtKB-KW"/>
</dbReference>
<evidence type="ECO:0000256" key="3">
    <source>
        <dbReference type="ARBA" id="ARBA00022679"/>
    </source>
</evidence>
<dbReference type="PROSITE" id="PS50011">
    <property type="entry name" value="PROTEIN_KINASE_DOM"/>
    <property type="match status" value="1"/>
</dbReference>
<dbReference type="GO" id="GO:0016020">
    <property type="term" value="C:membrane"/>
    <property type="evidence" value="ECO:0007669"/>
    <property type="project" value="UniProtKB-SubCell"/>
</dbReference>
<feature type="domain" description="Ig-like" evidence="12">
    <location>
        <begin position="188"/>
        <end position="311"/>
    </location>
</feature>
<evidence type="ECO:0000256" key="2">
    <source>
        <dbReference type="ARBA" id="ARBA00022527"/>
    </source>
</evidence>
<evidence type="ECO:0000256" key="6">
    <source>
        <dbReference type="ARBA" id="ARBA00022840"/>
    </source>
</evidence>
<sequence length="709" mass="78580">MRKVQPSQKSRFVVLRLGRSRWTSVLPEIMAPSIGRGRNYTRPEILPGGEDVKDLYHQSYESVCVMFASIPDFKEFYTESDVNKEGLECLRLLNEIIADFDEHPRHPVLGCLATTNSGVLRPGVLLPVFGPRDFSPRCFWVVFGLFDSRMDPLMETKRPATLSAFSYVPPRRTEPKELSYFNRESQAPEVSTYDQIFNQEQGFDVRLRRDDRKHWRGRGLNINQEELLTCCEEGKGEIKDGLEVMLSVPKKANDAMHLSMLEESEGSAPFVSSESGEATLRIVGVASEDDGVYTCVATNELGSAACSASLRVLAVSADGVRITWKENFEAHYSEVVELGRGRFSVVKRCEHRGSRRAVAVKQVKKKLMRRERVSEELRLMRRLQHRNIAALLDAYETHTCYALVLEMAEQGRLLDYIVSWGNLTEEKVAGYLRDVLEALQYLHSCRIAHLDVKPENLLVSLGPGGLPVVRLCDFGDAVQLGGAPHVHALLGSPEFAPPELVLGAPAALTSDLWALGVVAYVLLSGASPFLDESPEETCLNIVRLDFSFPPELFGGVSGGARGFVSLLLRADPGRRPPARLCLQEPWLQGGGPEGVGGALLGGLEKPDRRQARRGGGGAHTGPPPDPLTRTPTDPHRTSGGKQTNADLILFHQDPYGTPKDPFRTREAPFRTREVPFSPARLHKTPMGLQKTPIGLEKPPVVLQDSRNRL</sequence>
<evidence type="ECO:0000259" key="11">
    <source>
        <dbReference type="PROSITE" id="PS50011"/>
    </source>
</evidence>
<dbReference type="Pfam" id="PF15074">
    <property type="entry name" value="CFAP90"/>
    <property type="match status" value="1"/>
</dbReference>
<evidence type="ECO:0000256" key="9">
    <source>
        <dbReference type="PROSITE-ProRule" id="PRU10141"/>
    </source>
</evidence>
<evidence type="ECO:0000259" key="12">
    <source>
        <dbReference type="PROSITE" id="PS50835"/>
    </source>
</evidence>
<dbReference type="SUPFAM" id="SSF55073">
    <property type="entry name" value="Nucleotide cyclase"/>
    <property type="match status" value="1"/>
</dbReference>
<dbReference type="SUPFAM" id="SSF48726">
    <property type="entry name" value="Immunoglobulin"/>
    <property type="match status" value="1"/>
</dbReference>
<name>A0A8S4ALR6_9TELE</name>
<keyword evidence="5" id="KW-0418">Kinase</keyword>
<keyword evidence="6 9" id="KW-0067">ATP-binding</keyword>
<dbReference type="InterPro" id="IPR011009">
    <property type="entry name" value="Kinase-like_dom_sf"/>
</dbReference>
<feature type="region of interest" description="Disordered" evidence="10">
    <location>
        <begin position="607"/>
        <end position="645"/>
    </location>
</feature>
<dbReference type="Gene3D" id="1.10.510.10">
    <property type="entry name" value="Transferase(Phosphotransferase) domain 1"/>
    <property type="match status" value="1"/>
</dbReference>
<comment type="caution">
    <text evidence="13">The sequence shown here is derived from an EMBL/GenBank/DDBJ whole genome shotgun (WGS) entry which is preliminary data.</text>
</comment>
<dbReference type="Pfam" id="PF07679">
    <property type="entry name" value="I-set"/>
    <property type="match status" value="1"/>
</dbReference>
<dbReference type="GO" id="GO:0035556">
    <property type="term" value="P:intracellular signal transduction"/>
    <property type="evidence" value="ECO:0007669"/>
    <property type="project" value="InterPro"/>
</dbReference>
<evidence type="ECO:0000313" key="13">
    <source>
        <dbReference type="EMBL" id="CAG5892236.1"/>
    </source>
</evidence>
<reference evidence="13" key="1">
    <citation type="submission" date="2021-05" db="EMBL/GenBank/DDBJ databases">
        <authorList>
            <person name="Tigano A."/>
        </authorList>
    </citation>
    <scope>NUCLEOTIDE SEQUENCE</scope>
</reference>
<organism evidence="13 14">
    <name type="scientific">Menidia menidia</name>
    <name type="common">Atlantic silverside</name>
    <dbReference type="NCBI Taxonomy" id="238744"/>
    <lineage>
        <taxon>Eukaryota</taxon>
        <taxon>Metazoa</taxon>
        <taxon>Chordata</taxon>
        <taxon>Craniata</taxon>
        <taxon>Vertebrata</taxon>
        <taxon>Euteleostomi</taxon>
        <taxon>Actinopterygii</taxon>
        <taxon>Neopterygii</taxon>
        <taxon>Teleostei</taxon>
        <taxon>Neoteleostei</taxon>
        <taxon>Acanthomorphata</taxon>
        <taxon>Ovalentaria</taxon>
        <taxon>Atherinomorphae</taxon>
        <taxon>Atheriniformes</taxon>
        <taxon>Atherinopsidae</taxon>
        <taxon>Menidiinae</taxon>
        <taxon>Menidia</taxon>
    </lineage>
</organism>
<dbReference type="Pfam" id="PF00211">
    <property type="entry name" value="Guanylate_cyc"/>
    <property type="match status" value="1"/>
</dbReference>
<dbReference type="Gene3D" id="3.30.200.20">
    <property type="entry name" value="Phosphorylase Kinase, domain 1"/>
    <property type="match status" value="1"/>
</dbReference>
<dbReference type="InterPro" id="IPR008271">
    <property type="entry name" value="Ser/Thr_kinase_AS"/>
</dbReference>
<dbReference type="SUPFAM" id="SSF56112">
    <property type="entry name" value="Protein kinase-like (PK-like)"/>
    <property type="match status" value="1"/>
</dbReference>
<keyword evidence="7" id="KW-0456">Lyase</keyword>
<dbReference type="InterPro" id="IPR007110">
    <property type="entry name" value="Ig-like_dom"/>
</dbReference>
<dbReference type="InterPro" id="IPR003599">
    <property type="entry name" value="Ig_sub"/>
</dbReference>
<dbReference type="InterPro" id="IPR000719">
    <property type="entry name" value="Prot_kinase_dom"/>
</dbReference>
<protein>
    <submittedName>
        <fullName evidence="13">(Atlantic silverside) hypothetical protein</fullName>
    </submittedName>
</protein>